<sequence length="40" mass="4874">MLSKRFPFAIYYKVHEDTVIVYAILDCRQNPNKIQKRLNF</sequence>
<reference evidence="1 2" key="1">
    <citation type="submission" date="2016-11" db="EMBL/GenBank/DDBJ databases">
        <title>Genomic analysis of Caldithrix abyssi and proposal of a novel bacterial phylum Caldithrichaeota.</title>
        <authorList>
            <person name="Kublanov I."/>
            <person name="Sigalova O."/>
            <person name="Gavrilov S."/>
            <person name="Lebedinsky A."/>
            <person name="Ivanova N."/>
            <person name="Daum C."/>
            <person name="Reddy T."/>
            <person name="Klenk H.P."/>
            <person name="Goker M."/>
            <person name="Reva O."/>
            <person name="Miroshnichenko M."/>
            <person name="Kyprides N."/>
            <person name="Woyke T."/>
            <person name="Gelfand M."/>
        </authorList>
    </citation>
    <scope>NUCLEOTIDE SEQUENCE [LARGE SCALE GENOMIC DNA]</scope>
    <source>
        <strain evidence="1 2">LF13</strain>
    </source>
</reference>
<evidence type="ECO:0008006" key="3">
    <source>
        <dbReference type="Google" id="ProtNLM"/>
    </source>
</evidence>
<accession>A0A1J1C7U9</accession>
<dbReference type="EMBL" id="CP018099">
    <property type="protein sequence ID" value="APF18361.1"/>
    <property type="molecule type" value="Genomic_DNA"/>
</dbReference>
<dbReference type="KEGG" id="caby:Cabys_1612"/>
<evidence type="ECO:0000313" key="1">
    <source>
        <dbReference type="EMBL" id="APF18361.1"/>
    </source>
</evidence>
<evidence type="ECO:0000313" key="2">
    <source>
        <dbReference type="Proteomes" id="UP000183868"/>
    </source>
</evidence>
<organism evidence="1 2">
    <name type="scientific">Caldithrix abyssi DSM 13497</name>
    <dbReference type="NCBI Taxonomy" id="880073"/>
    <lineage>
        <taxon>Bacteria</taxon>
        <taxon>Pseudomonadati</taxon>
        <taxon>Calditrichota</taxon>
        <taxon>Calditrichia</taxon>
        <taxon>Calditrichales</taxon>
        <taxon>Calditrichaceae</taxon>
        <taxon>Caldithrix</taxon>
    </lineage>
</organism>
<dbReference type="Proteomes" id="UP000183868">
    <property type="component" value="Chromosome"/>
</dbReference>
<protein>
    <recommendedName>
        <fullName evidence="3">ParE toxin of type II toxin-antitoxin system, parDE</fullName>
    </recommendedName>
</protein>
<dbReference type="AlphaFoldDB" id="A0A1J1C7U9"/>
<gene>
    <name evidence="1" type="ORF">Cabys_1612</name>
</gene>
<proteinExistence type="predicted"/>
<name>A0A1J1C7U9_CALAY</name>